<gene>
    <name evidence="1" type="ORF">TorRG33x02_001350</name>
</gene>
<sequence length="82" mass="9507">MRKNAEIQVSWKYQKEKANPRNSNVNEMIRRSSKGTLEFGPPKCKKCISPCAQTEGKLPASCSELVKYLNQWQCRSIDYSFF</sequence>
<proteinExistence type="predicted"/>
<dbReference type="Proteomes" id="UP000237000">
    <property type="component" value="Unassembled WGS sequence"/>
</dbReference>
<dbReference type="AlphaFoldDB" id="A0A2P5G1D5"/>
<evidence type="ECO:0000313" key="2">
    <source>
        <dbReference type="Proteomes" id="UP000237000"/>
    </source>
</evidence>
<evidence type="ECO:0000313" key="1">
    <source>
        <dbReference type="EMBL" id="POO03831.1"/>
    </source>
</evidence>
<organism evidence="1 2">
    <name type="scientific">Trema orientale</name>
    <name type="common">Charcoal tree</name>
    <name type="synonym">Celtis orientalis</name>
    <dbReference type="NCBI Taxonomy" id="63057"/>
    <lineage>
        <taxon>Eukaryota</taxon>
        <taxon>Viridiplantae</taxon>
        <taxon>Streptophyta</taxon>
        <taxon>Embryophyta</taxon>
        <taxon>Tracheophyta</taxon>
        <taxon>Spermatophyta</taxon>
        <taxon>Magnoliopsida</taxon>
        <taxon>eudicotyledons</taxon>
        <taxon>Gunneridae</taxon>
        <taxon>Pentapetalae</taxon>
        <taxon>rosids</taxon>
        <taxon>fabids</taxon>
        <taxon>Rosales</taxon>
        <taxon>Cannabaceae</taxon>
        <taxon>Trema</taxon>
    </lineage>
</organism>
<accession>A0A2P5G1D5</accession>
<dbReference type="InParanoid" id="A0A2P5G1D5"/>
<keyword evidence="2" id="KW-1185">Reference proteome</keyword>
<reference evidence="2" key="1">
    <citation type="submission" date="2016-06" db="EMBL/GenBank/DDBJ databases">
        <title>Parallel loss of symbiosis genes in relatives of nitrogen-fixing non-legume Parasponia.</title>
        <authorList>
            <person name="Van Velzen R."/>
            <person name="Holmer R."/>
            <person name="Bu F."/>
            <person name="Rutten L."/>
            <person name="Van Zeijl A."/>
            <person name="Liu W."/>
            <person name="Santuari L."/>
            <person name="Cao Q."/>
            <person name="Sharma T."/>
            <person name="Shen D."/>
            <person name="Roswanjaya Y."/>
            <person name="Wardhani T."/>
            <person name="Kalhor M.S."/>
            <person name="Jansen J."/>
            <person name="Van den Hoogen J."/>
            <person name="Gungor B."/>
            <person name="Hartog M."/>
            <person name="Hontelez J."/>
            <person name="Verver J."/>
            <person name="Yang W.-C."/>
            <person name="Schijlen E."/>
            <person name="Repin R."/>
            <person name="Schilthuizen M."/>
            <person name="Schranz E."/>
            <person name="Heidstra R."/>
            <person name="Miyata K."/>
            <person name="Fedorova E."/>
            <person name="Kohlen W."/>
            <person name="Bisseling T."/>
            <person name="Smit S."/>
            <person name="Geurts R."/>
        </authorList>
    </citation>
    <scope>NUCLEOTIDE SEQUENCE [LARGE SCALE GENOMIC DNA]</scope>
    <source>
        <strain evidence="2">cv. RG33-2</strain>
    </source>
</reference>
<protein>
    <submittedName>
        <fullName evidence="1">Uncharacterized protein</fullName>
    </submittedName>
</protein>
<name>A0A2P5G1D5_TREOI</name>
<comment type="caution">
    <text evidence="1">The sequence shown here is derived from an EMBL/GenBank/DDBJ whole genome shotgun (WGS) entry which is preliminary data.</text>
</comment>
<dbReference type="OrthoDB" id="10279007at2759"/>
<dbReference type="EMBL" id="JXTC01000001">
    <property type="protein sequence ID" value="POO03831.1"/>
    <property type="molecule type" value="Genomic_DNA"/>
</dbReference>